<evidence type="ECO:0000256" key="1">
    <source>
        <dbReference type="PIRSR" id="PIRSR016184-1"/>
    </source>
</evidence>
<dbReference type="Gene3D" id="3.10.310.10">
    <property type="entry name" value="Diaminopimelate Epimerase, Chain A, domain 1"/>
    <property type="match status" value="2"/>
</dbReference>
<dbReference type="OrthoDB" id="9788221at2"/>
<dbReference type="PANTHER" id="PTHR13774:SF32">
    <property type="entry name" value="ANTISENSE-ENHANCING SEQUENCE 1"/>
    <property type="match status" value="1"/>
</dbReference>
<dbReference type="RefSeq" id="WP_067942874.1">
    <property type="nucleotide sequence ID" value="NZ_CP014228.1"/>
</dbReference>
<gene>
    <name evidence="3" type="ORF">AXF14_09805</name>
</gene>
<accession>A0A0X8JFZ4</accession>
<sequence length="304" mass="31585">MITAPSTVPSSTSGAAAAPSPRERPFAQVDVFGSAPYAGNPVAVVLDAEGLSDERMQAIARWTNLSETTFVLPPTAPEADYRLRIWTPGGELPFAGHPTLGSAHAWIEAGGSPADPSLIRQEVTAGVISIRRSDDGVLSFQAPPTVHDGPLEPELLERLTAALGLRPEQVLAHQWIDNGPGWTVLRLASAEEVLAVEPDLTAVPDAMVGVIGALPEGSEQDLEMRTFAPGVGVAEDPVCGSMNASVGQWLLREGIVDGGYRVRQGTALGRSGDVRVGIEAGADGVPAVWVGGPTTTLLRGTALA</sequence>
<keyword evidence="4" id="KW-1185">Reference proteome</keyword>
<protein>
    <submittedName>
        <fullName evidence="3">Phenazine biosynthesis protein PhzF</fullName>
    </submittedName>
</protein>
<dbReference type="PIRSF" id="PIRSF016184">
    <property type="entry name" value="PhzC_PhzF"/>
    <property type="match status" value="1"/>
</dbReference>
<dbReference type="GO" id="GO:0016853">
    <property type="term" value="F:isomerase activity"/>
    <property type="evidence" value="ECO:0007669"/>
    <property type="project" value="TreeGrafter"/>
</dbReference>
<evidence type="ECO:0000256" key="2">
    <source>
        <dbReference type="SAM" id="MobiDB-lite"/>
    </source>
</evidence>
<feature type="region of interest" description="Disordered" evidence="2">
    <location>
        <begin position="1"/>
        <end position="23"/>
    </location>
</feature>
<dbReference type="NCBIfam" id="TIGR00654">
    <property type="entry name" value="PhzF_family"/>
    <property type="match status" value="1"/>
</dbReference>
<feature type="active site" evidence="1">
    <location>
        <position position="67"/>
    </location>
</feature>
<proteinExistence type="predicted"/>
<reference evidence="4" key="1">
    <citation type="submission" date="2016-02" db="EMBL/GenBank/DDBJ databases">
        <authorList>
            <person name="Holder M.E."/>
            <person name="Ajami N.J."/>
            <person name="Petrosino J.F."/>
        </authorList>
    </citation>
    <scope>NUCLEOTIDE SEQUENCE [LARGE SCALE GENOMIC DNA]</scope>
    <source>
        <strain evidence="4">CCUG 36733</strain>
    </source>
</reference>
<dbReference type="SUPFAM" id="SSF54506">
    <property type="entry name" value="Diaminopimelate epimerase-like"/>
    <property type="match status" value="1"/>
</dbReference>
<name>A0A0X8JFZ4_ACTRD</name>
<dbReference type="AlphaFoldDB" id="A0A0X8JFZ4"/>
<dbReference type="PANTHER" id="PTHR13774">
    <property type="entry name" value="PHENAZINE BIOSYNTHESIS PROTEIN"/>
    <property type="match status" value="1"/>
</dbReference>
<dbReference type="Pfam" id="PF02567">
    <property type="entry name" value="PhzC-PhzF"/>
    <property type="match status" value="1"/>
</dbReference>
<dbReference type="KEGG" id="ard:AXF14_09805"/>
<dbReference type="GO" id="GO:0005737">
    <property type="term" value="C:cytoplasm"/>
    <property type="evidence" value="ECO:0007669"/>
    <property type="project" value="TreeGrafter"/>
</dbReference>
<evidence type="ECO:0000313" key="4">
    <source>
        <dbReference type="Proteomes" id="UP000065220"/>
    </source>
</evidence>
<feature type="compositionally biased region" description="Low complexity" evidence="2">
    <location>
        <begin position="1"/>
        <end position="20"/>
    </location>
</feature>
<dbReference type="Proteomes" id="UP000065220">
    <property type="component" value="Chromosome"/>
</dbReference>
<dbReference type="InterPro" id="IPR003719">
    <property type="entry name" value="Phenazine_PhzF-like"/>
</dbReference>
<evidence type="ECO:0000313" key="3">
    <source>
        <dbReference type="EMBL" id="AMD87822.1"/>
    </source>
</evidence>
<dbReference type="EMBL" id="CP014228">
    <property type="protein sequence ID" value="AMD87822.1"/>
    <property type="molecule type" value="Genomic_DNA"/>
</dbReference>
<organism evidence="3 4">
    <name type="scientific">Actinomyces radicidentis</name>
    <dbReference type="NCBI Taxonomy" id="111015"/>
    <lineage>
        <taxon>Bacteria</taxon>
        <taxon>Bacillati</taxon>
        <taxon>Actinomycetota</taxon>
        <taxon>Actinomycetes</taxon>
        <taxon>Actinomycetales</taxon>
        <taxon>Actinomycetaceae</taxon>
        <taxon>Actinomyces</taxon>
    </lineage>
</organism>